<evidence type="ECO:0000256" key="1">
    <source>
        <dbReference type="SAM" id="Phobius"/>
    </source>
</evidence>
<reference evidence="2" key="1">
    <citation type="journal article" date="2018" name="Genome Biol.">
        <title>SKESA: strategic k-mer extension for scrupulous assemblies.</title>
        <authorList>
            <person name="Souvorov A."/>
            <person name="Agarwala R."/>
            <person name="Lipman D.J."/>
        </authorList>
    </citation>
    <scope>NUCLEOTIDE SEQUENCE</scope>
    <source>
        <strain evidence="2">M138</strain>
    </source>
</reference>
<dbReference type="AlphaFoldDB" id="A0A702FCN1"/>
<sequence length="102" mass="11446">MHLEKHTTWLAYLWAAVAGYFTHLTLNDWGALVGIALAFATFYVNRYYKQQSAQAQKARVAAMEERNRLIARLLEKSDRDSTLKILAASEIPEGSDGAEDEG</sequence>
<dbReference type="EMBL" id="DAAMHJ010000033">
    <property type="protein sequence ID" value="HAC6678780.1"/>
    <property type="molecule type" value="Genomic_DNA"/>
</dbReference>
<organism evidence="2">
    <name type="scientific">Salmonella enterica subsp. enterica serovar Eastbourne</name>
    <dbReference type="NCBI Taxonomy" id="486993"/>
    <lineage>
        <taxon>Bacteria</taxon>
        <taxon>Pseudomonadati</taxon>
        <taxon>Pseudomonadota</taxon>
        <taxon>Gammaproteobacteria</taxon>
        <taxon>Enterobacterales</taxon>
        <taxon>Enterobacteriaceae</taxon>
        <taxon>Salmonella</taxon>
    </lineage>
</organism>
<proteinExistence type="predicted"/>
<feature type="transmembrane region" description="Helical" evidence="1">
    <location>
        <begin position="29"/>
        <end position="48"/>
    </location>
</feature>
<name>A0A702FCN1_SALET</name>
<feature type="transmembrane region" description="Helical" evidence="1">
    <location>
        <begin position="7"/>
        <end position="23"/>
    </location>
</feature>
<accession>A0A702FCN1</accession>
<evidence type="ECO:0000313" key="2">
    <source>
        <dbReference type="EMBL" id="HAC6678780.1"/>
    </source>
</evidence>
<comment type="caution">
    <text evidence="2">The sequence shown here is derived from an EMBL/GenBank/DDBJ whole genome shotgun (WGS) entry which is preliminary data.</text>
</comment>
<keyword evidence="1" id="KW-0472">Membrane</keyword>
<protein>
    <submittedName>
        <fullName evidence="2">Alpha/beta hydrolase</fullName>
    </submittedName>
</protein>
<dbReference type="Pfam" id="PF16080">
    <property type="entry name" value="Phage_holin_2_3"/>
    <property type="match status" value="1"/>
</dbReference>
<gene>
    <name evidence="2" type="ORF">G0D12_24315</name>
</gene>
<dbReference type="InterPro" id="IPR032118">
    <property type="entry name" value="Phage_holin_HP1"/>
</dbReference>
<dbReference type="GO" id="GO:0016787">
    <property type="term" value="F:hydrolase activity"/>
    <property type="evidence" value="ECO:0007669"/>
    <property type="project" value="UniProtKB-KW"/>
</dbReference>
<reference evidence="2" key="2">
    <citation type="submission" date="2018-07" db="EMBL/GenBank/DDBJ databases">
        <authorList>
            <consortium name="NCBI Pathogen Detection Project"/>
        </authorList>
    </citation>
    <scope>NUCLEOTIDE SEQUENCE</scope>
    <source>
        <strain evidence="2">M138</strain>
    </source>
</reference>
<keyword evidence="2" id="KW-0378">Hydrolase</keyword>
<keyword evidence="1" id="KW-0812">Transmembrane</keyword>
<keyword evidence="1" id="KW-1133">Transmembrane helix</keyword>